<accession>A0A645GPD1</accession>
<proteinExistence type="predicted"/>
<dbReference type="InterPro" id="IPR038352">
    <property type="entry name" value="Imelysin_sf"/>
</dbReference>
<organism evidence="4">
    <name type="scientific">bioreactor metagenome</name>
    <dbReference type="NCBI Taxonomy" id="1076179"/>
    <lineage>
        <taxon>unclassified sequences</taxon>
        <taxon>metagenomes</taxon>
        <taxon>ecological metagenomes</taxon>
    </lineage>
</organism>
<dbReference type="EMBL" id="VSSQ01078204">
    <property type="protein sequence ID" value="MPN28070.1"/>
    <property type="molecule type" value="Genomic_DNA"/>
</dbReference>
<dbReference type="Gene3D" id="1.20.1420.20">
    <property type="entry name" value="M75 peptidase, HXXE motif"/>
    <property type="match status" value="2"/>
</dbReference>
<feature type="domain" description="Imelysin-like" evidence="3">
    <location>
        <begin position="2"/>
        <end position="92"/>
    </location>
</feature>
<dbReference type="AlphaFoldDB" id="A0A645GPD1"/>
<reference evidence="4" key="1">
    <citation type="submission" date="2019-08" db="EMBL/GenBank/DDBJ databases">
        <authorList>
            <person name="Kucharzyk K."/>
            <person name="Murdoch R.W."/>
            <person name="Higgins S."/>
            <person name="Loffler F."/>
        </authorList>
    </citation>
    <scope>NUCLEOTIDE SEQUENCE</scope>
</reference>
<dbReference type="Pfam" id="PF09375">
    <property type="entry name" value="Peptidase_M75"/>
    <property type="match status" value="2"/>
</dbReference>
<sequence length="240" mass="26753">MESWYSFNSLEDYRNNIISIRNSYFGGMNATAAKTNSLSAFVKSKNADLDTRLSAAIANALNKIDVMDKPFRNNLTGAKVEAAIDACADLAEIFEGELKPFVQQNADETAYRAILENYVDNIVLPTYADLENKSKAMRDAVDKFVKSPTQNNLTAAADAWRAARIPWEQSESFLYGPADLLGLDPSLDSWPLDQADIYTILKGSKQSVNDIRSEIQEESVRGFHTIELLLFKNGQPRVVK</sequence>
<protein>
    <recommendedName>
        <fullName evidence="3">Imelysin-like domain-containing protein</fullName>
    </recommendedName>
</protein>
<comment type="caution">
    <text evidence="4">The sequence shown here is derived from an EMBL/GenBank/DDBJ whole genome shotgun (WGS) entry which is preliminary data.</text>
</comment>
<dbReference type="GO" id="GO:0030313">
    <property type="term" value="C:cell envelope"/>
    <property type="evidence" value="ECO:0007669"/>
    <property type="project" value="UniProtKB-SubCell"/>
</dbReference>
<dbReference type="InterPro" id="IPR018976">
    <property type="entry name" value="Imelysin-like"/>
</dbReference>
<comment type="subcellular location">
    <subcellularLocation>
        <location evidence="1">Cell envelope</location>
    </subcellularLocation>
</comment>
<evidence type="ECO:0000256" key="2">
    <source>
        <dbReference type="ARBA" id="ARBA00022729"/>
    </source>
</evidence>
<feature type="domain" description="Imelysin-like" evidence="3">
    <location>
        <begin position="124"/>
        <end position="234"/>
    </location>
</feature>
<keyword evidence="2" id="KW-0732">Signal</keyword>
<evidence type="ECO:0000313" key="4">
    <source>
        <dbReference type="EMBL" id="MPN28070.1"/>
    </source>
</evidence>
<name>A0A645GPD1_9ZZZZ</name>
<evidence type="ECO:0000259" key="3">
    <source>
        <dbReference type="Pfam" id="PF09375"/>
    </source>
</evidence>
<gene>
    <name evidence="4" type="ORF">SDC9_175509</name>
</gene>
<evidence type="ECO:0000256" key="1">
    <source>
        <dbReference type="ARBA" id="ARBA00004196"/>
    </source>
</evidence>